<dbReference type="Gene3D" id="3.30.420.10">
    <property type="entry name" value="Ribonuclease H-like superfamily/Ribonuclease H"/>
    <property type="match status" value="1"/>
</dbReference>
<sequence>MDVHLRNCHAGTKFTLASFRRHYFVPKCQKVVTQILRKSCVKCIASRNTPYRQPSHTSLPDFRLVPFSHPFTYTGVDIFGPFEAFDRFLYKSKKDLATPTSPRRKVWGLIFTCLSTRAVHLLPLDALTTEEIWDAFESFFADRGTPRHILSDNAAQFKLLAMYLPDFWKTFTEQRTVGTELSSKNIQWTFTPAKAPWYGGVYERLIQIVKEALYRSLSHQPVKRRLFSSVLKKIQAMLNERPLCPSSDELEQWTLTPAHFLRANLGSYVETQDPPPSTLTPTAANFARFLRQDQQYHMQIWIQWKQLYLTYLRDQVPKAFPNKYRTSEYIPEIGDIVHVLDYQSKPGIYKLAKIVKLIQSADGKIRQVEIEFPSKVTSTRPVKFLAPLEIAEGHAQVLRTAHLKVK</sequence>
<protein>
    <submittedName>
        <fullName evidence="4">Integrase catalytic domain-containing protein</fullName>
    </submittedName>
</protein>
<dbReference type="EMBL" id="UZAG01003206">
    <property type="protein sequence ID" value="VDO14977.1"/>
    <property type="molecule type" value="Genomic_DNA"/>
</dbReference>
<dbReference type="AlphaFoldDB" id="A0A0R3QCZ6"/>
<proteinExistence type="predicted"/>
<dbReference type="PANTHER" id="PTHR47331">
    <property type="entry name" value="PHD-TYPE DOMAIN-CONTAINING PROTEIN"/>
    <property type="match status" value="1"/>
</dbReference>
<evidence type="ECO:0000313" key="4">
    <source>
        <dbReference type="WBParaSite" id="BTMF_0000422601-mRNA-1"/>
    </source>
</evidence>
<dbReference type="Proteomes" id="UP000280834">
    <property type="component" value="Unassembled WGS sequence"/>
</dbReference>
<evidence type="ECO:0000313" key="2">
    <source>
        <dbReference type="EMBL" id="VDO14977.1"/>
    </source>
</evidence>
<reference evidence="2 3" key="2">
    <citation type="submission" date="2018-11" db="EMBL/GenBank/DDBJ databases">
        <authorList>
            <consortium name="Pathogen Informatics"/>
        </authorList>
    </citation>
    <scope>NUCLEOTIDE SEQUENCE [LARGE SCALE GENOMIC DNA]</scope>
</reference>
<accession>A0A0R3QCZ6</accession>
<evidence type="ECO:0000259" key="1">
    <source>
        <dbReference type="PROSITE" id="PS50994"/>
    </source>
</evidence>
<name>A0A0R3QCZ6_9BILA</name>
<dbReference type="InterPro" id="IPR040676">
    <property type="entry name" value="DUF5641"/>
</dbReference>
<dbReference type="GO" id="GO:0015074">
    <property type="term" value="P:DNA integration"/>
    <property type="evidence" value="ECO:0007669"/>
    <property type="project" value="InterPro"/>
</dbReference>
<gene>
    <name evidence="2" type="ORF">BTMF_LOCUS3530</name>
</gene>
<organism evidence="4">
    <name type="scientific">Brugia timori</name>
    <dbReference type="NCBI Taxonomy" id="42155"/>
    <lineage>
        <taxon>Eukaryota</taxon>
        <taxon>Metazoa</taxon>
        <taxon>Ecdysozoa</taxon>
        <taxon>Nematoda</taxon>
        <taxon>Chromadorea</taxon>
        <taxon>Rhabditida</taxon>
        <taxon>Spirurina</taxon>
        <taxon>Spiruromorpha</taxon>
        <taxon>Filarioidea</taxon>
        <taxon>Onchocercidae</taxon>
        <taxon>Brugia</taxon>
    </lineage>
</organism>
<feature type="domain" description="Integrase catalytic" evidence="1">
    <location>
        <begin position="77"/>
        <end position="265"/>
    </location>
</feature>
<dbReference type="STRING" id="42155.A0A0R3QCZ6"/>
<keyword evidence="3" id="KW-1185">Reference proteome</keyword>
<dbReference type="InterPro" id="IPR036397">
    <property type="entry name" value="RNaseH_sf"/>
</dbReference>
<dbReference type="InterPro" id="IPR012337">
    <property type="entry name" value="RNaseH-like_sf"/>
</dbReference>
<dbReference type="SUPFAM" id="SSF53098">
    <property type="entry name" value="Ribonuclease H-like"/>
    <property type="match status" value="1"/>
</dbReference>
<reference evidence="4" key="1">
    <citation type="submission" date="2017-02" db="UniProtKB">
        <authorList>
            <consortium name="WormBaseParasite"/>
        </authorList>
    </citation>
    <scope>IDENTIFICATION</scope>
</reference>
<dbReference type="InterPro" id="IPR001584">
    <property type="entry name" value="Integrase_cat-core"/>
</dbReference>
<dbReference type="WBParaSite" id="BTMF_0000422601-mRNA-1">
    <property type="protein sequence ID" value="BTMF_0000422601-mRNA-1"/>
    <property type="gene ID" value="BTMF_0000422601"/>
</dbReference>
<evidence type="ECO:0000313" key="3">
    <source>
        <dbReference type="Proteomes" id="UP000280834"/>
    </source>
</evidence>
<dbReference type="PROSITE" id="PS50994">
    <property type="entry name" value="INTEGRASE"/>
    <property type="match status" value="1"/>
</dbReference>
<dbReference type="GO" id="GO:0003676">
    <property type="term" value="F:nucleic acid binding"/>
    <property type="evidence" value="ECO:0007669"/>
    <property type="project" value="InterPro"/>
</dbReference>
<dbReference type="Pfam" id="PF18701">
    <property type="entry name" value="DUF5641"/>
    <property type="match status" value="1"/>
</dbReference>